<comment type="catalytic activity">
    <reaction evidence="7">
        <text>tRNA(Met) + L-methionine + ATP = L-methionyl-tRNA(Met) + AMP + diphosphate</text>
        <dbReference type="Rhea" id="RHEA:13481"/>
        <dbReference type="Rhea" id="RHEA-COMP:9667"/>
        <dbReference type="Rhea" id="RHEA-COMP:9698"/>
        <dbReference type="ChEBI" id="CHEBI:30616"/>
        <dbReference type="ChEBI" id="CHEBI:33019"/>
        <dbReference type="ChEBI" id="CHEBI:57844"/>
        <dbReference type="ChEBI" id="CHEBI:78442"/>
        <dbReference type="ChEBI" id="CHEBI:78530"/>
        <dbReference type="ChEBI" id="CHEBI:456215"/>
        <dbReference type="EC" id="6.1.1.10"/>
    </reaction>
</comment>
<dbReference type="InterPro" id="IPR033911">
    <property type="entry name" value="MetRS_core"/>
</dbReference>
<dbReference type="SUPFAM" id="SSF57770">
    <property type="entry name" value="Methionyl-tRNA synthetase (MetRS), Zn-domain"/>
    <property type="match status" value="1"/>
</dbReference>
<keyword evidence="3 8" id="KW-0067">ATP-binding</keyword>
<dbReference type="PANTHER" id="PTHR45765:SF1">
    <property type="entry name" value="METHIONINE--TRNA LIGASE, CYTOPLASMIC"/>
    <property type="match status" value="1"/>
</dbReference>
<dbReference type="SUPFAM" id="SSF52374">
    <property type="entry name" value="Nucleotidylyl transferase"/>
    <property type="match status" value="1"/>
</dbReference>
<dbReference type="InterPro" id="IPR016024">
    <property type="entry name" value="ARM-type_fold"/>
</dbReference>
<dbReference type="InterPro" id="IPR015413">
    <property type="entry name" value="Methionyl/Leucyl_tRNA_Synth"/>
</dbReference>
<evidence type="ECO:0000256" key="2">
    <source>
        <dbReference type="ARBA" id="ARBA00022741"/>
    </source>
</evidence>
<evidence type="ECO:0000256" key="1">
    <source>
        <dbReference type="ARBA" id="ARBA00022598"/>
    </source>
</evidence>
<dbReference type="PROSITE" id="PS00178">
    <property type="entry name" value="AA_TRNA_LIGASE_I"/>
    <property type="match status" value="1"/>
</dbReference>
<dbReference type="Gene3D" id="3.40.50.620">
    <property type="entry name" value="HUPs"/>
    <property type="match status" value="1"/>
</dbReference>
<evidence type="ECO:0000313" key="11">
    <source>
        <dbReference type="Proteomes" id="UP000759131"/>
    </source>
</evidence>
<evidence type="ECO:0000256" key="5">
    <source>
        <dbReference type="ARBA" id="ARBA00023146"/>
    </source>
</evidence>
<dbReference type="GO" id="GO:0005524">
    <property type="term" value="F:ATP binding"/>
    <property type="evidence" value="ECO:0007669"/>
    <property type="project" value="UniProtKB-KW"/>
</dbReference>
<dbReference type="GO" id="GO:0017101">
    <property type="term" value="C:aminoacyl-tRNA synthetase multienzyme complex"/>
    <property type="evidence" value="ECO:0007669"/>
    <property type="project" value="TreeGrafter"/>
</dbReference>
<organism evidence="10">
    <name type="scientific">Medioppia subpectinata</name>
    <dbReference type="NCBI Taxonomy" id="1979941"/>
    <lineage>
        <taxon>Eukaryota</taxon>
        <taxon>Metazoa</taxon>
        <taxon>Ecdysozoa</taxon>
        <taxon>Arthropoda</taxon>
        <taxon>Chelicerata</taxon>
        <taxon>Arachnida</taxon>
        <taxon>Acari</taxon>
        <taxon>Acariformes</taxon>
        <taxon>Sarcoptiformes</taxon>
        <taxon>Oribatida</taxon>
        <taxon>Brachypylina</taxon>
        <taxon>Oppioidea</taxon>
        <taxon>Oppiidae</taxon>
        <taxon>Medioppia</taxon>
    </lineage>
</organism>
<dbReference type="GO" id="GO:0004825">
    <property type="term" value="F:methionine-tRNA ligase activity"/>
    <property type="evidence" value="ECO:0007669"/>
    <property type="project" value="UniProtKB-EC"/>
</dbReference>
<evidence type="ECO:0000256" key="8">
    <source>
        <dbReference type="RuleBase" id="RU363039"/>
    </source>
</evidence>
<evidence type="ECO:0000313" key="10">
    <source>
        <dbReference type="EMBL" id="CAD7634661.1"/>
    </source>
</evidence>
<dbReference type="EMBL" id="OC869652">
    <property type="protein sequence ID" value="CAD7634661.1"/>
    <property type="molecule type" value="Genomic_DNA"/>
</dbReference>
<dbReference type="PANTHER" id="PTHR45765">
    <property type="entry name" value="METHIONINE--TRNA LIGASE"/>
    <property type="match status" value="1"/>
</dbReference>
<dbReference type="InterPro" id="IPR023458">
    <property type="entry name" value="Met-tRNA_ligase_1"/>
</dbReference>
<dbReference type="Pfam" id="PF09334">
    <property type="entry name" value="tRNA-synt_1g"/>
    <property type="match status" value="1"/>
</dbReference>
<keyword evidence="2 8" id="KW-0547">Nucleotide-binding</keyword>
<dbReference type="GO" id="GO:0006431">
    <property type="term" value="P:methionyl-tRNA aminoacylation"/>
    <property type="evidence" value="ECO:0007669"/>
    <property type="project" value="InterPro"/>
</dbReference>
<comment type="similarity">
    <text evidence="8">Belongs to the class-I aminoacyl-tRNA synthetase family.</text>
</comment>
<name>A0A7R9L4C3_9ACAR</name>
<dbReference type="GO" id="GO:0005829">
    <property type="term" value="C:cytosol"/>
    <property type="evidence" value="ECO:0007669"/>
    <property type="project" value="TreeGrafter"/>
</dbReference>
<dbReference type="PRINTS" id="PR01041">
    <property type="entry name" value="TRNASYNTHMET"/>
</dbReference>
<feature type="domain" description="Methionyl/Leucyl tRNA synthetase" evidence="9">
    <location>
        <begin position="49"/>
        <end position="335"/>
    </location>
</feature>
<feature type="non-terminal residue" evidence="10">
    <location>
        <position position="550"/>
    </location>
</feature>
<keyword evidence="1 8" id="KW-0436">Ligase</keyword>
<dbReference type="InterPro" id="IPR001412">
    <property type="entry name" value="aa-tRNA-synth_I_CS"/>
</dbReference>
<gene>
    <name evidence="10" type="ORF">OSB1V03_LOCUS15057</name>
</gene>
<reference evidence="10" key="1">
    <citation type="submission" date="2020-11" db="EMBL/GenBank/DDBJ databases">
        <authorList>
            <person name="Tran Van P."/>
        </authorList>
    </citation>
    <scope>NUCLEOTIDE SEQUENCE</scope>
</reference>
<dbReference type="Proteomes" id="UP000759131">
    <property type="component" value="Unassembled WGS sequence"/>
</dbReference>
<evidence type="ECO:0000256" key="3">
    <source>
        <dbReference type="ARBA" id="ARBA00022840"/>
    </source>
</evidence>
<dbReference type="AlphaFoldDB" id="A0A7R9L4C3"/>
<evidence type="ECO:0000259" key="9">
    <source>
        <dbReference type="Pfam" id="PF09334"/>
    </source>
</evidence>
<protein>
    <recommendedName>
        <fullName evidence="6">Methionyl-tRNA synthetase</fullName>
    </recommendedName>
</protein>
<keyword evidence="5 8" id="KW-0030">Aminoacyl-tRNA synthetase</keyword>
<keyword evidence="11" id="KW-1185">Reference proteome</keyword>
<dbReference type="SUPFAM" id="SSF48371">
    <property type="entry name" value="ARM repeat"/>
    <property type="match status" value="1"/>
</dbReference>
<dbReference type="InterPro" id="IPR014729">
    <property type="entry name" value="Rossmann-like_a/b/a_fold"/>
</dbReference>
<dbReference type="Gene3D" id="2.170.220.10">
    <property type="match status" value="1"/>
</dbReference>
<dbReference type="OrthoDB" id="200660at2759"/>
<keyword evidence="4 8" id="KW-0648">Protein biosynthesis</keyword>
<evidence type="ECO:0000256" key="7">
    <source>
        <dbReference type="ARBA" id="ARBA00047364"/>
    </source>
</evidence>
<dbReference type="EMBL" id="CAJPIZ010015077">
    <property type="protein sequence ID" value="CAG2115091.1"/>
    <property type="molecule type" value="Genomic_DNA"/>
</dbReference>
<accession>A0A7R9L4C3</accession>
<sequence>MESETTVNDVVDIASEELESAFSQWSISEDVVKAEDVVDKRVIPGGRNVLITSALPYVNNVPHLGNIIGSILSADVFARYSRLKGVNTLYATGTDEYGTATENKALEEGVTPKEICDKYYKIHKDIYDWFDISYDYFGRTTTEEQTAIAQQIFWRLHENQYLLEEVTQQLHCPKCDRFLADRFVEGNCPFCDYCEARGDQCDKCGKLINAIELKEPKCKLCSTTPQIRSSKHLFLDLPKLQPKIEEWFKETTQSKENYWSQTAKVIASSWLRDGLKPRCITRDLKWGTPVPLEGFTDKVFYVWYDAPIGYPSITAHHNKLKDIAMAYQQMSQEEDNSSFIPLALYLSSDYFLEHPSRDVRLLVACAIADVFRVYAPNAPYQHPELIKHIFLFFIQQLKGLQDPKDATFKRYFYLLENLAWVKSFNICIELEDSQSIFAQLFSLIFKIVNENHSDKVKNFMLDMLTPLIIEADTVSSKLIEIILWHIIDPKKTMNKQANWLAVQILKKTNKTMEPYLVSYFTNAITHGIDDNAGDIDGDEETSAVVYQKPA</sequence>
<evidence type="ECO:0000256" key="4">
    <source>
        <dbReference type="ARBA" id="ARBA00022917"/>
    </source>
</evidence>
<dbReference type="InterPro" id="IPR029038">
    <property type="entry name" value="MetRS_Zn"/>
</dbReference>
<proteinExistence type="inferred from homology"/>
<evidence type="ECO:0000256" key="6">
    <source>
        <dbReference type="ARBA" id="ARBA00030904"/>
    </source>
</evidence>